<sequence>MLYNLVFMLRFFKFYYLPEPSVKVFIRPLEVTVPADYLFQKPEEPPKTYWSTMTSHIATETSIKRWSIPEVVKEEGKPPGPEDFPSTKQGREQEGRVIGITPNYKIGEGQPNSEFNLGKTGYLPNGQGDYKMTSLQETYKQTLIDPKNAMSSNSKSKSFHEIYFKH</sequence>
<organism evidence="2">
    <name type="scientific">Caenorhabditis remanei</name>
    <name type="common">Caenorhabditis vulgaris</name>
    <dbReference type="NCBI Taxonomy" id="31234"/>
    <lineage>
        <taxon>Eukaryota</taxon>
        <taxon>Metazoa</taxon>
        <taxon>Ecdysozoa</taxon>
        <taxon>Nematoda</taxon>
        <taxon>Chromadorea</taxon>
        <taxon>Rhabditida</taxon>
        <taxon>Rhabditina</taxon>
        <taxon>Rhabditomorpha</taxon>
        <taxon>Rhabditoidea</taxon>
        <taxon>Rhabditidae</taxon>
        <taxon>Peloderinae</taxon>
        <taxon>Caenorhabditis</taxon>
    </lineage>
</organism>
<keyword evidence="2" id="KW-1185">Reference proteome</keyword>
<evidence type="ECO:0000313" key="1">
    <source>
        <dbReference type="EMBL" id="EFP04405.1"/>
    </source>
</evidence>
<dbReference type="Proteomes" id="UP000008281">
    <property type="component" value="Unassembled WGS sequence"/>
</dbReference>
<dbReference type="eggNOG" id="ENOG502TJMK">
    <property type="taxonomic scope" value="Eukaryota"/>
</dbReference>
<dbReference type="EMBL" id="DS268454">
    <property type="protein sequence ID" value="EFP04405.1"/>
    <property type="molecule type" value="Genomic_DNA"/>
</dbReference>
<gene>
    <name evidence="1" type="ORF">CRE_25715</name>
</gene>
<accession>E3ML92</accession>
<dbReference type="AlphaFoldDB" id="E3ML92"/>
<name>E3ML92_CAERE</name>
<reference evidence="1" key="1">
    <citation type="submission" date="2007-07" db="EMBL/GenBank/DDBJ databases">
        <title>PCAP assembly of the Caenorhabditis remanei genome.</title>
        <authorList>
            <consortium name="The Caenorhabditis remanei Sequencing Consortium"/>
            <person name="Wilson R.K."/>
        </authorList>
    </citation>
    <scope>NUCLEOTIDE SEQUENCE [LARGE SCALE GENOMIC DNA]</scope>
    <source>
        <strain evidence="1">PB4641</strain>
    </source>
</reference>
<evidence type="ECO:0000313" key="2">
    <source>
        <dbReference type="Proteomes" id="UP000008281"/>
    </source>
</evidence>
<dbReference type="HOGENOM" id="CLU_1604284_0_0_1"/>
<dbReference type="OrthoDB" id="5864875at2759"/>
<protein>
    <submittedName>
        <fullName evidence="1">Uncharacterized protein</fullName>
    </submittedName>
</protein>
<proteinExistence type="predicted"/>
<dbReference type="OMA" id="FHEIYFK"/>